<dbReference type="EMBL" id="JAMZEJ010000008">
    <property type="protein sequence ID" value="MCQ8241927.1"/>
    <property type="molecule type" value="Genomic_DNA"/>
</dbReference>
<dbReference type="InterPro" id="IPR002347">
    <property type="entry name" value="SDR_fam"/>
</dbReference>
<dbReference type="InterPro" id="IPR020904">
    <property type="entry name" value="Sc_DH/Rdtase_CS"/>
</dbReference>
<gene>
    <name evidence="5" type="ORF">NFI88_13895</name>
</gene>
<evidence type="ECO:0000256" key="2">
    <source>
        <dbReference type="ARBA" id="ARBA00023002"/>
    </source>
</evidence>
<dbReference type="RefSeq" id="WP_422920675.1">
    <property type="nucleotide sequence ID" value="NZ_JAMZEJ010000008.1"/>
</dbReference>
<sequence length="314" mass="32720">MPAHHKVWFITGAARGIGAGIVRAALDAGDFVVATARNPDAIPLPRPGEADRLLSLALDVTRPDTVEAAVAAAIERFGVIDVLVNNAGYGLFGAFEELSPEAIRTQFDTNLFGALCVTRAVLPHMRERRSGYILSIASTVGVAGADMASIYAATKFAMVGWSESMSLELARFGIRATAVIAGGFRTDFLDPGSAVHAVSTIPDYAEVGAANRARRDAASHRQDGDPDALGRALVVLAALDEPPARFPAGSFAVGALERAAKEMGRSASDWRALAETTDFGASEPLVAASRHGRNDSGASDIAQEAGKAGQPLPD</sequence>
<comment type="similarity">
    <text evidence="1 3">Belongs to the short-chain dehydrogenases/reductases (SDR) family.</text>
</comment>
<evidence type="ECO:0000256" key="1">
    <source>
        <dbReference type="ARBA" id="ARBA00006484"/>
    </source>
</evidence>
<dbReference type="Gene3D" id="3.40.50.720">
    <property type="entry name" value="NAD(P)-binding Rossmann-like Domain"/>
    <property type="match status" value="1"/>
</dbReference>
<name>A0ABT1VZZ7_9PROT</name>
<evidence type="ECO:0000313" key="6">
    <source>
        <dbReference type="Proteomes" id="UP001524547"/>
    </source>
</evidence>
<dbReference type="Pfam" id="PF00106">
    <property type="entry name" value="adh_short"/>
    <property type="match status" value="1"/>
</dbReference>
<dbReference type="PRINTS" id="PR00081">
    <property type="entry name" value="GDHRDH"/>
</dbReference>
<comment type="caution">
    <text evidence="5">The sequence shown here is derived from an EMBL/GenBank/DDBJ whole genome shotgun (WGS) entry which is preliminary data.</text>
</comment>
<keyword evidence="2" id="KW-0560">Oxidoreductase</keyword>
<keyword evidence="6" id="KW-1185">Reference proteome</keyword>
<evidence type="ECO:0000256" key="3">
    <source>
        <dbReference type="RuleBase" id="RU000363"/>
    </source>
</evidence>
<organism evidence="5 6">
    <name type="scientific">Rhizosaccharibacter radicis</name>
    <dbReference type="NCBI Taxonomy" id="2782605"/>
    <lineage>
        <taxon>Bacteria</taxon>
        <taxon>Pseudomonadati</taxon>
        <taxon>Pseudomonadota</taxon>
        <taxon>Alphaproteobacteria</taxon>
        <taxon>Acetobacterales</taxon>
        <taxon>Acetobacteraceae</taxon>
        <taxon>Rhizosaccharibacter</taxon>
    </lineage>
</organism>
<evidence type="ECO:0000313" key="5">
    <source>
        <dbReference type="EMBL" id="MCQ8241927.1"/>
    </source>
</evidence>
<dbReference type="Proteomes" id="UP001524547">
    <property type="component" value="Unassembled WGS sequence"/>
</dbReference>
<dbReference type="PRINTS" id="PR00080">
    <property type="entry name" value="SDRFAMILY"/>
</dbReference>
<feature type="region of interest" description="Disordered" evidence="4">
    <location>
        <begin position="281"/>
        <end position="314"/>
    </location>
</feature>
<evidence type="ECO:0000256" key="4">
    <source>
        <dbReference type="SAM" id="MobiDB-lite"/>
    </source>
</evidence>
<dbReference type="PANTHER" id="PTHR43976:SF16">
    <property type="entry name" value="SHORT-CHAIN DEHYDROGENASE_REDUCTASE FAMILY PROTEIN"/>
    <property type="match status" value="1"/>
</dbReference>
<dbReference type="PANTHER" id="PTHR43976">
    <property type="entry name" value="SHORT CHAIN DEHYDROGENASE"/>
    <property type="match status" value="1"/>
</dbReference>
<reference evidence="5 6" key="1">
    <citation type="submission" date="2022-06" db="EMBL/GenBank/DDBJ databases">
        <title>Rhizosaccharibacter gen. nov. sp. nov. KSS12, endophytic bacteria isolated from sugarcane.</title>
        <authorList>
            <person name="Pitiwittayakul N."/>
        </authorList>
    </citation>
    <scope>NUCLEOTIDE SEQUENCE [LARGE SCALE GENOMIC DNA]</scope>
    <source>
        <strain evidence="5 6">KSS12</strain>
    </source>
</reference>
<protein>
    <submittedName>
        <fullName evidence="5">SDR family oxidoreductase</fullName>
    </submittedName>
</protein>
<dbReference type="InterPro" id="IPR051911">
    <property type="entry name" value="SDR_oxidoreductase"/>
</dbReference>
<dbReference type="SUPFAM" id="SSF51735">
    <property type="entry name" value="NAD(P)-binding Rossmann-fold domains"/>
    <property type="match status" value="1"/>
</dbReference>
<accession>A0ABT1VZZ7</accession>
<dbReference type="InterPro" id="IPR036291">
    <property type="entry name" value="NAD(P)-bd_dom_sf"/>
</dbReference>
<dbReference type="CDD" id="cd05374">
    <property type="entry name" value="17beta-HSD-like_SDR_c"/>
    <property type="match status" value="1"/>
</dbReference>
<proteinExistence type="inferred from homology"/>
<dbReference type="PROSITE" id="PS00061">
    <property type="entry name" value="ADH_SHORT"/>
    <property type="match status" value="1"/>
</dbReference>